<dbReference type="GO" id="GO:0005816">
    <property type="term" value="C:spindle pole body"/>
    <property type="evidence" value="ECO:0007669"/>
    <property type="project" value="EnsemblFungi"/>
</dbReference>
<dbReference type="GO" id="GO:0005935">
    <property type="term" value="C:cellular bud neck"/>
    <property type="evidence" value="ECO:0007669"/>
    <property type="project" value="EnsemblFungi"/>
</dbReference>
<dbReference type="FunFam" id="1.25.10.10:FF:000062">
    <property type="entry name" value="Serine/threonine-protein phosphatase 2A regulatory subunit A alpha isoform"/>
    <property type="match status" value="1"/>
</dbReference>
<dbReference type="PANTHER" id="PTHR10648">
    <property type="entry name" value="SERINE/THREONINE-PROTEIN PHOSPHATASE PP2A 65 KDA REGULATORY SUBUNIT"/>
    <property type="match status" value="1"/>
</dbReference>
<accession>A0A1E4RKC5</accession>
<dbReference type="AlphaFoldDB" id="A0A1E4RKC5"/>
<dbReference type="GO" id="GO:0000775">
    <property type="term" value="C:chromosome, centromeric region"/>
    <property type="evidence" value="ECO:0007669"/>
    <property type="project" value="EnsemblFungi"/>
</dbReference>
<dbReference type="GO" id="GO:0007094">
    <property type="term" value="P:mitotic spindle assembly checkpoint signaling"/>
    <property type="evidence" value="ECO:0007669"/>
    <property type="project" value="EnsemblFungi"/>
</dbReference>
<keyword evidence="1" id="KW-0677">Repeat</keyword>
<evidence type="ECO:0000313" key="6">
    <source>
        <dbReference type="EMBL" id="ODV67727.1"/>
    </source>
</evidence>
<dbReference type="GO" id="GO:0005934">
    <property type="term" value="C:cellular bud tip"/>
    <property type="evidence" value="ECO:0007669"/>
    <property type="project" value="EnsemblFungi"/>
</dbReference>
<feature type="repeat" description="HEAT" evidence="3">
    <location>
        <begin position="600"/>
        <end position="632"/>
    </location>
</feature>
<dbReference type="GO" id="GO:0090443">
    <property type="term" value="C:FAR/SIN/STRIPAK complex"/>
    <property type="evidence" value="ECO:0007669"/>
    <property type="project" value="EnsemblFungi"/>
</dbReference>
<dbReference type="PANTHER" id="PTHR10648:SF4">
    <property type="entry name" value="PROTEIN PHOSPHATASE 2 (FORMERLY 2A), REGULATORY SUBUNIT A, BETA ISOFORM-RELATED"/>
    <property type="match status" value="1"/>
</dbReference>
<feature type="repeat" description="HEAT" evidence="3">
    <location>
        <begin position="421"/>
        <end position="459"/>
    </location>
</feature>
<name>A0A1E4RKC5_9ASCO</name>
<dbReference type="Pfam" id="PF22646">
    <property type="entry name" value="PPP2R1A-like_HEAT"/>
    <property type="match status" value="2"/>
</dbReference>
<dbReference type="GO" id="GO:0000159">
    <property type="term" value="C:protein phosphatase type 2A complex"/>
    <property type="evidence" value="ECO:0007669"/>
    <property type="project" value="EnsemblFungi"/>
</dbReference>
<dbReference type="GO" id="GO:0031030">
    <property type="term" value="P:negative regulation of septation initiation signaling"/>
    <property type="evidence" value="ECO:0007669"/>
    <property type="project" value="EnsemblFungi"/>
</dbReference>
<dbReference type="GO" id="GO:0019888">
    <property type="term" value="F:protein phosphatase regulator activity"/>
    <property type="evidence" value="ECO:0007669"/>
    <property type="project" value="TreeGrafter"/>
</dbReference>
<dbReference type="GO" id="GO:0043332">
    <property type="term" value="C:mating projection tip"/>
    <property type="evidence" value="ECO:0007669"/>
    <property type="project" value="EnsemblFungi"/>
</dbReference>
<dbReference type="PROSITE" id="PS50077">
    <property type="entry name" value="HEAT_REPEAT"/>
    <property type="match status" value="8"/>
</dbReference>
<feature type="repeat" description="HEAT" evidence="3">
    <location>
        <begin position="382"/>
        <end position="420"/>
    </location>
</feature>
<dbReference type="EMBL" id="KV454540">
    <property type="protein sequence ID" value="ODV67727.1"/>
    <property type="molecule type" value="Genomic_DNA"/>
</dbReference>
<dbReference type="GeneID" id="30994178"/>
<dbReference type="Gene3D" id="1.25.10.10">
    <property type="entry name" value="Leucine-rich Repeat Variant"/>
    <property type="match status" value="1"/>
</dbReference>
<evidence type="ECO:0000259" key="5">
    <source>
        <dbReference type="Pfam" id="PF22956"/>
    </source>
</evidence>
<feature type="repeat" description="HEAT" evidence="3">
    <location>
        <begin position="49"/>
        <end position="83"/>
    </location>
</feature>
<dbReference type="Proteomes" id="UP000095085">
    <property type="component" value="Unassembled WGS sequence"/>
</dbReference>
<feature type="repeat" description="HEAT" evidence="3">
    <location>
        <begin position="165"/>
        <end position="203"/>
    </location>
</feature>
<feature type="domain" description="Phosphatase PP2A regulatory subunit A/Splicing factor 3B subunit 1-like HEAT repeat" evidence="4">
    <location>
        <begin position="298"/>
        <end position="373"/>
    </location>
</feature>
<dbReference type="OrthoDB" id="340346at2759"/>
<dbReference type="SUPFAM" id="SSF48371">
    <property type="entry name" value="ARM repeat"/>
    <property type="match status" value="1"/>
</dbReference>
<organism evidence="6 7">
    <name type="scientific">Hyphopichia burtonii NRRL Y-1933</name>
    <dbReference type="NCBI Taxonomy" id="984485"/>
    <lineage>
        <taxon>Eukaryota</taxon>
        <taxon>Fungi</taxon>
        <taxon>Dikarya</taxon>
        <taxon>Ascomycota</taxon>
        <taxon>Saccharomycotina</taxon>
        <taxon>Pichiomycetes</taxon>
        <taxon>Debaryomycetaceae</taxon>
        <taxon>Hyphopichia</taxon>
    </lineage>
</organism>
<dbReference type="GO" id="GO:0110085">
    <property type="term" value="C:mitotic actomyosin contractile ring"/>
    <property type="evidence" value="ECO:0007669"/>
    <property type="project" value="EnsemblFungi"/>
</dbReference>
<protein>
    <submittedName>
        <fullName evidence="6">ARM repeat-containing protein</fullName>
    </submittedName>
</protein>
<comment type="similarity">
    <text evidence="2">Belongs to the phosphatase 2A regulatory subunit A family.</text>
</comment>
<dbReference type="InterPro" id="IPR051023">
    <property type="entry name" value="PP2A_Regulatory_Subunit_A"/>
</dbReference>
<feature type="repeat" description="HEAT" evidence="3">
    <location>
        <begin position="554"/>
        <end position="592"/>
    </location>
</feature>
<dbReference type="InterPro" id="IPR055231">
    <property type="entry name" value="2AA_helical"/>
</dbReference>
<feature type="domain" description="Phosphatase PP2A regulatory subunit A/Splicing factor 3B subunit 1-like HEAT repeat" evidence="4">
    <location>
        <begin position="375"/>
        <end position="452"/>
    </location>
</feature>
<dbReference type="GO" id="GO:0006417">
    <property type="term" value="P:regulation of translation"/>
    <property type="evidence" value="ECO:0007669"/>
    <property type="project" value="EnsemblFungi"/>
</dbReference>
<dbReference type="InterPro" id="IPR011989">
    <property type="entry name" value="ARM-like"/>
</dbReference>
<evidence type="ECO:0000259" key="4">
    <source>
        <dbReference type="Pfam" id="PF22646"/>
    </source>
</evidence>
<dbReference type="GO" id="GO:1990813">
    <property type="term" value="P:meiotic centromeric cohesion protection in anaphase I"/>
    <property type="evidence" value="ECO:0007669"/>
    <property type="project" value="EnsemblFungi"/>
</dbReference>
<dbReference type="STRING" id="984485.A0A1E4RKC5"/>
<evidence type="ECO:0000256" key="2">
    <source>
        <dbReference type="ARBA" id="ARBA00038332"/>
    </source>
</evidence>
<gene>
    <name evidence="6" type="ORF">HYPBUDRAFT_137362</name>
</gene>
<dbReference type="GO" id="GO:0005829">
    <property type="term" value="C:cytosol"/>
    <property type="evidence" value="ECO:0007669"/>
    <property type="project" value="TreeGrafter"/>
</dbReference>
<evidence type="ECO:0000256" key="3">
    <source>
        <dbReference type="PROSITE-ProRule" id="PRU00103"/>
    </source>
</evidence>
<dbReference type="GO" id="GO:0004722">
    <property type="term" value="F:protein serine/threonine phosphatase activity"/>
    <property type="evidence" value="ECO:0007669"/>
    <property type="project" value="EnsemblFungi"/>
</dbReference>
<feature type="repeat" description="HEAT" evidence="3">
    <location>
        <begin position="299"/>
        <end position="337"/>
    </location>
</feature>
<dbReference type="InterPro" id="IPR016024">
    <property type="entry name" value="ARM-type_fold"/>
</dbReference>
<dbReference type="Pfam" id="PF22956">
    <property type="entry name" value="VPS15-like_hel"/>
    <property type="match status" value="1"/>
</dbReference>
<dbReference type="GO" id="GO:0005634">
    <property type="term" value="C:nucleus"/>
    <property type="evidence" value="ECO:0007669"/>
    <property type="project" value="EnsemblFungi"/>
</dbReference>
<dbReference type="InterPro" id="IPR054573">
    <property type="entry name" value="PP2A/SF3B1-like_HEAT"/>
</dbReference>
<dbReference type="RefSeq" id="XP_020076794.1">
    <property type="nucleotide sequence ID" value="XM_020219628.1"/>
</dbReference>
<feature type="domain" description="Phosphatase 2A Regulatory Subunit A helical" evidence="5">
    <location>
        <begin position="529"/>
        <end position="629"/>
    </location>
</feature>
<dbReference type="GO" id="GO:0030952">
    <property type="term" value="P:establishment or maintenance of cytoskeleton polarity"/>
    <property type="evidence" value="ECO:0007669"/>
    <property type="project" value="EnsemblFungi"/>
</dbReference>
<evidence type="ECO:0000313" key="7">
    <source>
        <dbReference type="Proteomes" id="UP000095085"/>
    </source>
</evidence>
<sequence>MENYSDNLYPLALLMDELKHDDVSNRVEAMQKLDTIAIALGPERTLTELMPFLTDVAQDDEEEVFAVLAEKLGDFIPLVGGHQNCEPLIQILSLLASTEEPIVRDTAIDSLHKISLQLTDDEINGIFLNLIKTLSSGTWFSRKVSAACLFKSVFVKVSPATRKELLSIYIKFVADESPIVRRSAAKNLPPLINQLTTYRKENNIPASEIVDNEFPFISKMFIQLTNDDQDSVKFLSIDILIAILEFFASVNDTSHNSDCLNRSLKLIGDDAWRVRYTAADRFSSIAKNFDANEQDLLKLIDPFISLMKDNEGEVRKAIAQQLPDFCKLLTNFPSTKSTIESKIIPVVNDLSQDPQENVRASLASTITGLSPILAKQSTIDKLLPIFLIMLRDEFPDVRLNIISNLSVVNETIGINLLSTNLLPAITELAQDHKWRVRLAIIEYIPKLANQLGESFFNDELLSLCMSWLWDPVFAIRDAAVNNLKDLTTIFGSEWANNEIISRLLNVKNNSNDDKIDDDNENRIEFSNFIIRITCLFAITKLIPVINDKIIVQEIIPFINDLINDPVPNIRFNVAKSYLTIVEALAKDSSEDYSKLVNVDILSNLNTLSSDSDVDVRFYASKSIQSINEITSN</sequence>
<feature type="repeat" description="HEAT" evidence="3">
    <location>
        <begin position="343"/>
        <end position="381"/>
    </location>
</feature>
<dbReference type="InterPro" id="IPR021133">
    <property type="entry name" value="HEAT_type_2"/>
</dbReference>
<keyword evidence="7" id="KW-1185">Reference proteome</keyword>
<reference evidence="7" key="1">
    <citation type="submission" date="2016-05" db="EMBL/GenBank/DDBJ databases">
        <title>Comparative genomics of biotechnologically important yeasts.</title>
        <authorList>
            <consortium name="DOE Joint Genome Institute"/>
            <person name="Riley R."/>
            <person name="Haridas S."/>
            <person name="Wolfe K.H."/>
            <person name="Lopes M.R."/>
            <person name="Hittinger C.T."/>
            <person name="Goker M."/>
            <person name="Salamov A."/>
            <person name="Wisecaver J."/>
            <person name="Long T.M."/>
            <person name="Aerts A.L."/>
            <person name="Barry K."/>
            <person name="Choi C."/>
            <person name="Clum A."/>
            <person name="Coughlan A.Y."/>
            <person name="Deshpande S."/>
            <person name="Douglass A.P."/>
            <person name="Hanson S.J."/>
            <person name="Klenk H.-P."/>
            <person name="Labutti K."/>
            <person name="Lapidus A."/>
            <person name="Lindquist E."/>
            <person name="Lipzen A."/>
            <person name="Meier-Kolthoff J.P."/>
            <person name="Ohm R.A."/>
            <person name="Otillar R.P."/>
            <person name="Pangilinan J."/>
            <person name="Peng Y."/>
            <person name="Rokas A."/>
            <person name="Rosa C.A."/>
            <person name="Scheuner C."/>
            <person name="Sibirny A.A."/>
            <person name="Slot J.C."/>
            <person name="Stielow J.B."/>
            <person name="Sun H."/>
            <person name="Kurtzman C.P."/>
            <person name="Blackwell M."/>
            <person name="Grigoriev I.V."/>
            <person name="Jeffries T.W."/>
        </authorList>
    </citation>
    <scope>NUCLEOTIDE SEQUENCE [LARGE SCALE GENOMIC DNA]</scope>
    <source>
        <strain evidence="7">NRRL Y-1933</strain>
    </source>
</reference>
<evidence type="ECO:0000256" key="1">
    <source>
        <dbReference type="ARBA" id="ARBA00022737"/>
    </source>
</evidence>
<proteinExistence type="inferred from homology"/>